<comment type="caution">
    <text evidence="2">The sequence shown here is derived from an EMBL/GenBank/DDBJ whole genome shotgun (WGS) entry which is preliminary data.</text>
</comment>
<gene>
    <name evidence="2" type="ORF">CTI12_AA104480</name>
</gene>
<protein>
    <submittedName>
        <fullName evidence="2">RNA-directed DNA polymerase, eukaryota, Reverse transcriptase zinc-binding domain protein</fullName>
    </submittedName>
</protein>
<dbReference type="AlphaFoldDB" id="A0A2U1PV82"/>
<keyword evidence="2" id="KW-0808">Transferase</keyword>
<sequence length="100" mass="11940">MSDGSLKKFSIRMAYSELHDGGNVVRWSKLIWFSQNIPKHAFLLWLAIQCKLPTQDKIRRWGNYDLMDKRSMFKLYMWNGYGIEYGQKNAFNGLQVWFKP</sequence>
<keyword evidence="2" id="KW-0548">Nucleotidyltransferase</keyword>
<organism evidence="2 3">
    <name type="scientific">Artemisia annua</name>
    <name type="common">Sweet wormwood</name>
    <dbReference type="NCBI Taxonomy" id="35608"/>
    <lineage>
        <taxon>Eukaryota</taxon>
        <taxon>Viridiplantae</taxon>
        <taxon>Streptophyta</taxon>
        <taxon>Embryophyta</taxon>
        <taxon>Tracheophyta</taxon>
        <taxon>Spermatophyta</taxon>
        <taxon>Magnoliopsida</taxon>
        <taxon>eudicotyledons</taxon>
        <taxon>Gunneridae</taxon>
        <taxon>Pentapetalae</taxon>
        <taxon>asterids</taxon>
        <taxon>campanulids</taxon>
        <taxon>Asterales</taxon>
        <taxon>Asteraceae</taxon>
        <taxon>Asteroideae</taxon>
        <taxon>Anthemideae</taxon>
        <taxon>Artemisiinae</taxon>
        <taxon>Artemisia</taxon>
    </lineage>
</organism>
<dbReference type="GO" id="GO:0003964">
    <property type="term" value="F:RNA-directed DNA polymerase activity"/>
    <property type="evidence" value="ECO:0007669"/>
    <property type="project" value="UniProtKB-KW"/>
</dbReference>
<dbReference type="Pfam" id="PF13966">
    <property type="entry name" value="zf-RVT"/>
    <property type="match status" value="1"/>
</dbReference>
<reference evidence="2 3" key="1">
    <citation type="journal article" date="2018" name="Mol. Plant">
        <title>The genome of Artemisia annua provides insight into the evolution of Asteraceae family and artemisinin biosynthesis.</title>
        <authorList>
            <person name="Shen Q."/>
            <person name="Zhang L."/>
            <person name="Liao Z."/>
            <person name="Wang S."/>
            <person name="Yan T."/>
            <person name="Shi P."/>
            <person name="Liu M."/>
            <person name="Fu X."/>
            <person name="Pan Q."/>
            <person name="Wang Y."/>
            <person name="Lv Z."/>
            <person name="Lu X."/>
            <person name="Zhang F."/>
            <person name="Jiang W."/>
            <person name="Ma Y."/>
            <person name="Chen M."/>
            <person name="Hao X."/>
            <person name="Li L."/>
            <person name="Tang Y."/>
            <person name="Lv G."/>
            <person name="Zhou Y."/>
            <person name="Sun X."/>
            <person name="Brodelius P.E."/>
            <person name="Rose J.K.C."/>
            <person name="Tang K."/>
        </authorList>
    </citation>
    <scope>NUCLEOTIDE SEQUENCE [LARGE SCALE GENOMIC DNA]</scope>
    <source>
        <strain evidence="3">cv. Huhao1</strain>
        <tissue evidence="2">Leaf</tissue>
    </source>
</reference>
<dbReference type="Proteomes" id="UP000245207">
    <property type="component" value="Unassembled WGS sequence"/>
</dbReference>
<keyword evidence="2" id="KW-0695">RNA-directed DNA polymerase</keyword>
<dbReference type="EMBL" id="PKPP01000699">
    <property type="protein sequence ID" value="PWA89670.1"/>
    <property type="molecule type" value="Genomic_DNA"/>
</dbReference>
<proteinExistence type="predicted"/>
<evidence type="ECO:0000313" key="3">
    <source>
        <dbReference type="Proteomes" id="UP000245207"/>
    </source>
</evidence>
<evidence type="ECO:0000259" key="1">
    <source>
        <dbReference type="Pfam" id="PF13966"/>
    </source>
</evidence>
<dbReference type="STRING" id="35608.A0A2U1PV82"/>
<dbReference type="OrthoDB" id="1748554at2759"/>
<dbReference type="InterPro" id="IPR026960">
    <property type="entry name" value="RVT-Znf"/>
</dbReference>
<evidence type="ECO:0000313" key="2">
    <source>
        <dbReference type="EMBL" id="PWA89670.1"/>
    </source>
</evidence>
<accession>A0A2U1PV82</accession>
<feature type="domain" description="Reverse transcriptase zinc-binding" evidence="1">
    <location>
        <begin position="9"/>
        <end position="62"/>
    </location>
</feature>
<keyword evidence="3" id="KW-1185">Reference proteome</keyword>
<name>A0A2U1PV82_ARTAN</name>